<dbReference type="OrthoDB" id="9801785at2"/>
<dbReference type="InterPro" id="IPR001509">
    <property type="entry name" value="Epimerase_deHydtase"/>
</dbReference>
<dbReference type="Proteomes" id="UP000199411">
    <property type="component" value="Unassembled WGS sequence"/>
</dbReference>
<keyword evidence="7 10" id="KW-0520">NAD</keyword>
<evidence type="ECO:0000256" key="8">
    <source>
        <dbReference type="ARBA" id="ARBA00023235"/>
    </source>
</evidence>
<keyword evidence="8 10" id="KW-0413">Isomerase</keyword>
<protein>
    <recommendedName>
        <fullName evidence="6 10">UDP-glucose 4-epimerase</fullName>
        <ecNumber evidence="5 10">5.1.3.2</ecNumber>
    </recommendedName>
</protein>
<dbReference type="EMBL" id="FMYU01000006">
    <property type="protein sequence ID" value="SDC57177.1"/>
    <property type="molecule type" value="Genomic_DNA"/>
</dbReference>
<comment type="subunit">
    <text evidence="10">Homodimer.</text>
</comment>
<dbReference type="Pfam" id="PF01370">
    <property type="entry name" value="Epimerase"/>
    <property type="match status" value="1"/>
</dbReference>
<dbReference type="InterPro" id="IPR036291">
    <property type="entry name" value="NAD(P)-bd_dom_sf"/>
</dbReference>
<dbReference type="GO" id="GO:0003978">
    <property type="term" value="F:UDP-glucose 4-epimerase activity"/>
    <property type="evidence" value="ECO:0007669"/>
    <property type="project" value="UniProtKB-UniRule"/>
</dbReference>
<dbReference type="SUPFAM" id="SSF51735">
    <property type="entry name" value="NAD(P)-binding Rossmann-fold domains"/>
    <property type="match status" value="1"/>
</dbReference>
<dbReference type="EC" id="5.1.3.2" evidence="5 10"/>
<dbReference type="PANTHER" id="PTHR43725">
    <property type="entry name" value="UDP-GLUCOSE 4-EPIMERASE"/>
    <property type="match status" value="1"/>
</dbReference>
<comment type="catalytic activity">
    <reaction evidence="1 10">
        <text>UDP-alpha-D-glucose = UDP-alpha-D-galactose</text>
        <dbReference type="Rhea" id="RHEA:22168"/>
        <dbReference type="ChEBI" id="CHEBI:58885"/>
        <dbReference type="ChEBI" id="CHEBI:66914"/>
        <dbReference type="EC" id="5.1.3.2"/>
    </reaction>
</comment>
<evidence type="ECO:0000256" key="1">
    <source>
        <dbReference type="ARBA" id="ARBA00000083"/>
    </source>
</evidence>
<comment type="pathway">
    <text evidence="3 10">Carbohydrate metabolism; galactose metabolism.</text>
</comment>
<dbReference type="AlphaFoldDB" id="A0A1G6MPM0"/>
<dbReference type="CDD" id="cd05247">
    <property type="entry name" value="UDP_G4E_1_SDR_e"/>
    <property type="match status" value="1"/>
</dbReference>
<organism evidence="12 13">
    <name type="scientific">Desulfurella multipotens</name>
    <dbReference type="NCBI Taxonomy" id="79269"/>
    <lineage>
        <taxon>Bacteria</taxon>
        <taxon>Pseudomonadati</taxon>
        <taxon>Campylobacterota</taxon>
        <taxon>Desulfurellia</taxon>
        <taxon>Desulfurellales</taxon>
        <taxon>Desulfurellaceae</taxon>
        <taxon>Desulfurella</taxon>
    </lineage>
</organism>
<evidence type="ECO:0000256" key="4">
    <source>
        <dbReference type="ARBA" id="ARBA00007637"/>
    </source>
</evidence>
<evidence type="ECO:0000259" key="11">
    <source>
        <dbReference type="Pfam" id="PF01370"/>
    </source>
</evidence>
<dbReference type="NCBIfam" id="TIGR01179">
    <property type="entry name" value="galE"/>
    <property type="match status" value="1"/>
</dbReference>
<evidence type="ECO:0000256" key="5">
    <source>
        <dbReference type="ARBA" id="ARBA00013189"/>
    </source>
</evidence>
<gene>
    <name evidence="12" type="ORF">SAMN05660835_01048</name>
</gene>
<dbReference type="GO" id="GO:0033499">
    <property type="term" value="P:galactose catabolic process via UDP-galactose, Leloir pathway"/>
    <property type="evidence" value="ECO:0007669"/>
    <property type="project" value="TreeGrafter"/>
</dbReference>
<reference evidence="13" key="1">
    <citation type="submission" date="2016-10" db="EMBL/GenBank/DDBJ databases">
        <authorList>
            <person name="Varghese N."/>
            <person name="Submissions S."/>
        </authorList>
    </citation>
    <scope>NUCLEOTIDE SEQUENCE [LARGE SCALE GENOMIC DNA]</scope>
    <source>
        <strain evidence="13">DSM 8415</strain>
    </source>
</reference>
<sequence>MKVLVTGGAGYIGSHTIKSLKNEGIDTLTFDNLSTGHKWALLGEKLFVGDLADIEAINKAIVYFKPDAVIHFAASIQVGESVVNPLLYYSNNVKNTINLLNAMIKNNVNKIVFSSSAAVYGIPKDNNPVKETCQTLPINPYGQTKLMIEKILSDMAFANQIEYIALRYFNAAGADKDAQIGQAYKFATHLITRALKTAKGKFEKLEIYGTDYPTPDGTCIRDYIHVDDLAFAHLLSLKALFNNTKNEAFNVGYSNGYSVKEVINKVKEVTKIDFKVVEAKRRQGDPAYLVASNDKIKELLKWEPKYNNLEYIIQTAWEWEKKLSYYGA</sequence>
<comment type="similarity">
    <text evidence="4 10">Belongs to the NAD(P)-dependent epimerase/dehydratase family.</text>
</comment>
<evidence type="ECO:0000256" key="6">
    <source>
        <dbReference type="ARBA" id="ARBA00018569"/>
    </source>
</evidence>
<evidence type="ECO:0000313" key="12">
    <source>
        <dbReference type="EMBL" id="SDC57177.1"/>
    </source>
</evidence>
<dbReference type="PANTHER" id="PTHR43725:SF53">
    <property type="entry name" value="UDP-ARABINOSE 4-EPIMERASE 1"/>
    <property type="match status" value="1"/>
</dbReference>
<name>A0A1G6MPM0_9BACT</name>
<proteinExistence type="inferred from homology"/>
<dbReference type="UniPathway" id="UPA00214"/>
<evidence type="ECO:0000256" key="10">
    <source>
        <dbReference type="RuleBase" id="RU366046"/>
    </source>
</evidence>
<dbReference type="Gene3D" id="3.90.25.10">
    <property type="entry name" value="UDP-galactose 4-epimerase, domain 1"/>
    <property type="match status" value="1"/>
</dbReference>
<keyword evidence="9 10" id="KW-0119">Carbohydrate metabolism</keyword>
<dbReference type="RefSeq" id="WP_092128694.1">
    <property type="nucleotide sequence ID" value="NZ_FMYU01000006.1"/>
</dbReference>
<feature type="domain" description="NAD-dependent epimerase/dehydratase" evidence="11">
    <location>
        <begin position="3"/>
        <end position="252"/>
    </location>
</feature>
<evidence type="ECO:0000256" key="3">
    <source>
        <dbReference type="ARBA" id="ARBA00004947"/>
    </source>
</evidence>
<evidence type="ECO:0000256" key="7">
    <source>
        <dbReference type="ARBA" id="ARBA00023027"/>
    </source>
</evidence>
<evidence type="ECO:0000256" key="9">
    <source>
        <dbReference type="ARBA" id="ARBA00023277"/>
    </source>
</evidence>
<comment type="cofactor">
    <cofactor evidence="2 10">
        <name>NAD(+)</name>
        <dbReference type="ChEBI" id="CHEBI:57540"/>
    </cofactor>
</comment>
<dbReference type="Gene3D" id="3.40.50.720">
    <property type="entry name" value="NAD(P)-binding Rossmann-like Domain"/>
    <property type="match status" value="1"/>
</dbReference>
<evidence type="ECO:0000313" key="13">
    <source>
        <dbReference type="Proteomes" id="UP000199411"/>
    </source>
</evidence>
<dbReference type="InterPro" id="IPR005886">
    <property type="entry name" value="UDP_G4E"/>
</dbReference>
<keyword evidence="13" id="KW-1185">Reference proteome</keyword>
<evidence type="ECO:0000256" key="2">
    <source>
        <dbReference type="ARBA" id="ARBA00001911"/>
    </source>
</evidence>
<accession>A0A1G6MPM0</accession>